<proteinExistence type="predicted"/>
<dbReference type="VEuPathDB" id="FungiDB:DEHA2D02068g"/>
<dbReference type="InterPro" id="IPR053169">
    <property type="entry name" value="MUG_Protein"/>
</dbReference>
<dbReference type="InterPro" id="IPR005198">
    <property type="entry name" value="Glyco_hydro_76"/>
</dbReference>
<dbReference type="Pfam" id="PF03663">
    <property type="entry name" value="Glyco_hydro_76"/>
    <property type="match status" value="1"/>
</dbReference>
<dbReference type="InParanoid" id="Q6BTB3"/>
<dbReference type="OrthoDB" id="9984024at2759"/>
<name>Q6BTB3_DEBHA</name>
<dbReference type="HOGENOM" id="CLU_034119_0_0_1"/>
<dbReference type="PANTHER" id="PTHR47791">
    <property type="entry name" value="MEIOTICALLY UP-REGULATED GENE 191 PROTEIN"/>
    <property type="match status" value="1"/>
</dbReference>
<dbReference type="GO" id="GO:0005975">
    <property type="term" value="P:carbohydrate metabolic process"/>
    <property type="evidence" value="ECO:0007669"/>
    <property type="project" value="InterPro"/>
</dbReference>
<dbReference type="KEGG" id="dha:DEHA2D02068g"/>
<dbReference type="OMA" id="CMDFMFK"/>
<evidence type="ECO:0000256" key="1">
    <source>
        <dbReference type="SAM" id="MobiDB-lite"/>
    </source>
</evidence>
<organism evidence="3 4">
    <name type="scientific">Debaryomyces hansenii (strain ATCC 36239 / CBS 767 / BCRC 21394 / JCM 1990 / NBRC 0083 / IGC 2968)</name>
    <name type="common">Yeast</name>
    <name type="synonym">Torulaspora hansenii</name>
    <dbReference type="NCBI Taxonomy" id="284592"/>
    <lineage>
        <taxon>Eukaryota</taxon>
        <taxon>Fungi</taxon>
        <taxon>Dikarya</taxon>
        <taxon>Ascomycota</taxon>
        <taxon>Saccharomycotina</taxon>
        <taxon>Pichiomycetes</taxon>
        <taxon>Debaryomycetaceae</taxon>
        <taxon>Debaryomyces</taxon>
    </lineage>
</organism>
<evidence type="ECO:0000313" key="4">
    <source>
        <dbReference type="Proteomes" id="UP000000599"/>
    </source>
</evidence>
<dbReference type="GeneID" id="2901304"/>
<sequence>MLCISLKYFVPLIIFLSVVDGIPIGAKREMVTIYKTFVETITIDATTQNPEVYIPSSTNRRSSSETSRSYSKKSTLMSSSTTVATSLAASKTSHYSTKSSTSKSRSKTSSSPSVPTSIYTKDIPNDAFENTLNEMWDRFWSSENNQWNDDDSICDTNQFSEPVVWDQAVIGKAITNSKNTERIDKTAEAIYKYKNKALGVYSATTAGDDDIYNDDNAQLVWVFVDGYKATGNEKHLEAAKEVMQFLMTQWNSQGKGGVIWKYKADYIASISTVEAALAAIRLYTITSDTDLLKFTEDCMDFMFEYFQDTDKLFFDGLNKNNYDDINKGKLSYTAGCALSTLAYLSKYSSKSNWKSKAIEIGKAAMNQKGALYNGNSIWNNQLKYVHLLYAGYVDLLTLTDWDSEYTDFKLELLRQGSLMIEFLQDPDDKSLYFGSATGATKKMFQKYEVAFKEDNVFEENNDIYCNGNVNKPTKKSLMNNGSAAQILYEVSRIS</sequence>
<protein>
    <submittedName>
        <fullName evidence="3">DEHA2D02068p</fullName>
    </submittedName>
</protein>
<dbReference type="PANTHER" id="PTHR47791:SF3">
    <property type="entry name" value="MEIOTICALLY UP-REGULATED GENE 191 PROTEIN"/>
    <property type="match status" value="1"/>
</dbReference>
<feature type="region of interest" description="Disordered" evidence="1">
    <location>
        <begin position="52"/>
        <end position="73"/>
    </location>
</feature>
<dbReference type="InterPro" id="IPR008928">
    <property type="entry name" value="6-hairpin_glycosidase_sf"/>
</dbReference>
<feature type="signal peptide" evidence="2">
    <location>
        <begin position="1"/>
        <end position="21"/>
    </location>
</feature>
<feature type="compositionally biased region" description="Low complexity" evidence="1">
    <location>
        <begin position="56"/>
        <end position="73"/>
    </location>
</feature>
<dbReference type="RefSeq" id="XP_458557.2">
    <property type="nucleotide sequence ID" value="XM_458557.1"/>
</dbReference>
<dbReference type="Gene3D" id="1.50.10.20">
    <property type="match status" value="1"/>
</dbReference>
<dbReference type="STRING" id="284592.Q6BTB3"/>
<feature type="chain" id="PRO_5004271197" evidence="2">
    <location>
        <begin position="22"/>
        <end position="494"/>
    </location>
</feature>
<evidence type="ECO:0000256" key="2">
    <source>
        <dbReference type="SAM" id="SignalP"/>
    </source>
</evidence>
<dbReference type="AlphaFoldDB" id="Q6BTB3"/>
<gene>
    <name evidence="3" type="ordered locus">DEHA2D02068g</name>
</gene>
<reference evidence="3 4" key="1">
    <citation type="journal article" date="2004" name="Nature">
        <title>Genome evolution in yeasts.</title>
        <authorList>
            <consortium name="Genolevures"/>
            <person name="Dujon B."/>
            <person name="Sherman D."/>
            <person name="Fischer G."/>
            <person name="Durrens P."/>
            <person name="Casaregola S."/>
            <person name="Lafontaine I."/>
            <person name="de Montigny J."/>
            <person name="Marck C."/>
            <person name="Neuveglise C."/>
            <person name="Talla E."/>
            <person name="Goffard N."/>
            <person name="Frangeul L."/>
            <person name="Aigle M."/>
            <person name="Anthouard V."/>
            <person name="Babour A."/>
            <person name="Barbe V."/>
            <person name="Barnay S."/>
            <person name="Blanchin S."/>
            <person name="Beckerich J.M."/>
            <person name="Beyne E."/>
            <person name="Bleykasten C."/>
            <person name="Boisrame A."/>
            <person name="Boyer J."/>
            <person name="Cattolico L."/>
            <person name="Confanioleri F."/>
            <person name="de Daruvar A."/>
            <person name="Despons L."/>
            <person name="Fabre E."/>
            <person name="Fairhead C."/>
            <person name="Ferry-Dumazet H."/>
            <person name="Groppi A."/>
            <person name="Hantraye F."/>
            <person name="Hennequin C."/>
            <person name="Jauniaux N."/>
            <person name="Joyet P."/>
            <person name="Kachouri R."/>
            <person name="Kerrest A."/>
            <person name="Koszul R."/>
            <person name="Lemaire M."/>
            <person name="Lesur I."/>
            <person name="Ma L."/>
            <person name="Muller H."/>
            <person name="Nicaud J.M."/>
            <person name="Nikolski M."/>
            <person name="Oztas S."/>
            <person name="Ozier-Kalogeropoulos O."/>
            <person name="Pellenz S."/>
            <person name="Potier S."/>
            <person name="Richard G.F."/>
            <person name="Straub M.L."/>
            <person name="Suleau A."/>
            <person name="Swennene D."/>
            <person name="Tekaia F."/>
            <person name="Wesolowski-Louvel M."/>
            <person name="Westhof E."/>
            <person name="Wirth B."/>
            <person name="Zeniou-Meyer M."/>
            <person name="Zivanovic I."/>
            <person name="Bolotin-Fukuhara M."/>
            <person name="Thierry A."/>
            <person name="Bouchier C."/>
            <person name="Caudron B."/>
            <person name="Scarpelli C."/>
            <person name="Gaillardin C."/>
            <person name="Weissenbach J."/>
            <person name="Wincker P."/>
            <person name="Souciet J.L."/>
        </authorList>
    </citation>
    <scope>NUCLEOTIDE SEQUENCE [LARGE SCALE GENOMIC DNA]</scope>
    <source>
        <strain evidence="4">ATCC 36239 / CBS 767 / BCRC 21394 / JCM 1990 / NBRC 0083 / IGC 2968</strain>
    </source>
</reference>
<dbReference type="eggNOG" id="ENOG502QR9C">
    <property type="taxonomic scope" value="Eukaryota"/>
</dbReference>
<dbReference type="SUPFAM" id="SSF48208">
    <property type="entry name" value="Six-hairpin glycosidases"/>
    <property type="match status" value="1"/>
</dbReference>
<dbReference type="Proteomes" id="UP000000599">
    <property type="component" value="Chromosome D"/>
</dbReference>
<keyword evidence="2" id="KW-0732">Signal</keyword>
<feature type="compositionally biased region" description="Low complexity" evidence="1">
    <location>
        <begin position="96"/>
        <end position="117"/>
    </location>
</feature>
<evidence type="ECO:0000313" key="3">
    <source>
        <dbReference type="EMBL" id="CAG86689.2"/>
    </source>
</evidence>
<feature type="region of interest" description="Disordered" evidence="1">
    <location>
        <begin position="96"/>
        <end position="121"/>
    </location>
</feature>
<keyword evidence="4" id="KW-1185">Reference proteome</keyword>
<dbReference type="EMBL" id="CR382136">
    <property type="protein sequence ID" value="CAG86689.2"/>
    <property type="molecule type" value="Genomic_DNA"/>
</dbReference>
<accession>Q6BTB3</accession>